<feature type="modified residue" description="N6-(pyridoxal phosphate)lysine" evidence="2 3">
    <location>
        <position position="36"/>
    </location>
</feature>
<dbReference type="PANTHER" id="PTHR10146:SF14">
    <property type="entry name" value="PYRIDOXAL PHOSPHATE HOMEOSTASIS PROTEIN"/>
    <property type="match status" value="1"/>
</dbReference>
<comment type="similarity">
    <text evidence="2 4">Belongs to the pyridoxal phosphate-binding protein YggS/PROSC family.</text>
</comment>
<dbReference type="EMBL" id="JTFC01000031">
    <property type="protein sequence ID" value="RUS55420.1"/>
    <property type="molecule type" value="Genomic_DNA"/>
</dbReference>
<feature type="domain" description="Alanine racemase N-terminal" evidence="5">
    <location>
        <begin position="7"/>
        <end position="224"/>
    </location>
</feature>
<comment type="cofactor">
    <cofactor evidence="3">
        <name>pyridoxal 5'-phosphate</name>
        <dbReference type="ChEBI" id="CHEBI:597326"/>
    </cofactor>
</comment>
<dbReference type="SUPFAM" id="SSF51419">
    <property type="entry name" value="PLP-binding barrel"/>
    <property type="match status" value="1"/>
</dbReference>
<dbReference type="RefSeq" id="WP_020189373.1">
    <property type="nucleotide sequence ID" value="NZ_JTFC01000031.1"/>
</dbReference>
<dbReference type="HAMAP" id="MF_02087">
    <property type="entry name" value="PLP_homeostasis"/>
    <property type="match status" value="1"/>
</dbReference>
<accession>A0A433RTD7</accession>
<organism evidence="6 7">
    <name type="scientific">Candidatus Kurthia intestinigallinarum</name>
    <dbReference type="NCBI Taxonomy" id="1562256"/>
    <lineage>
        <taxon>Bacteria</taxon>
        <taxon>Bacillati</taxon>
        <taxon>Bacillota</taxon>
        <taxon>Bacilli</taxon>
        <taxon>Bacillales</taxon>
        <taxon>Caryophanaceae</taxon>
        <taxon>Kurthia</taxon>
    </lineage>
</organism>
<sequence>MTRIIDNLQRIQQNIDAACAKVGRNPEEVTIIAVTKQVTTARAEEALAAGIHHLGENRPEPLLEKQETITDGAVWHYIGSLQTRKVRKVLDTVDFIHSLDRLSLAEEINKRATKTVNCFVQVNVSGEDSKHGLAVQEVEPFIEQLKAYDHIRVVGLMTMAPNTEDDTIIRNTFKGLKELQLSLAAKQYEHAPCTELSMGMSHDYAIAVEEGSTYVRIGTALVGLD</sequence>
<name>A0A433RTD7_9BACL</name>
<evidence type="ECO:0000256" key="2">
    <source>
        <dbReference type="HAMAP-Rule" id="MF_02087"/>
    </source>
</evidence>
<dbReference type="Proteomes" id="UP000288623">
    <property type="component" value="Unassembled WGS sequence"/>
</dbReference>
<dbReference type="PANTHER" id="PTHR10146">
    <property type="entry name" value="PROLINE SYNTHETASE CO-TRANSCRIBED BACTERIAL HOMOLOG PROTEIN"/>
    <property type="match status" value="1"/>
</dbReference>
<dbReference type="PIRSF" id="PIRSF004848">
    <property type="entry name" value="YBL036c_PLPDEIII"/>
    <property type="match status" value="1"/>
</dbReference>
<dbReference type="InterPro" id="IPR011078">
    <property type="entry name" value="PyrdxlP_homeostasis"/>
</dbReference>
<dbReference type="Gene3D" id="3.20.20.10">
    <property type="entry name" value="Alanine racemase"/>
    <property type="match status" value="1"/>
</dbReference>
<evidence type="ECO:0000313" key="6">
    <source>
        <dbReference type="EMBL" id="RUS55420.1"/>
    </source>
</evidence>
<evidence type="ECO:0000259" key="5">
    <source>
        <dbReference type="Pfam" id="PF01168"/>
    </source>
</evidence>
<keyword evidence="1 2" id="KW-0663">Pyridoxal phosphate</keyword>
<evidence type="ECO:0000256" key="3">
    <source>
        <dbReference type="PIRSR" id="PIRSR004848-1"/>
    </source>
</evidence>
<gene>
    <name evidence="6" type="ORF">QI30_10805</name>
</gene>
<dbReference type="GO" id="GO:0030170">
    <property type="term" value="F:pyridoxal phosphate binding"/>
    <property type="evidence" value="ECO:0007669"/>
    <property type="project" value="UniProtKB-UniRule"/>
</dbReference>
<reference evidence="6 7" key="1">
    <citation type="submission" date="2014-11" db="EMBL/GenBank/DDBJ databases">
        <title>Genome sequence and analysis of novel Kurthia sp.</title>
        <authorList>
            <person name="Lawson J.N."/>
            <person name="Gonzalez J.E."/>
            <person name="Rinauldi L."/>
            <person name="Xuan Z."/>
            <person name="Firman A."/>
            <person name="Shaddox L."/>
            <person name="Trudeau A."/>
            <person name="Shah S."/>
            <person name="Reiman D."/>
        </authorList>
    </citation>
    <scope>NUCLEOTIDE SEQUENCE [LARGE SCALE GENOMIC DNA]</scope>
    <source>
        <strain evidence="6 7">3B1D</strain>
    </source>
</reference>
<comment type="caution">
    <text evidence="6">The sequence shown here is derived from an EMBL/GenBank/DDBJ whole genome shotgun (WGS) entry which is preliminary data.</text>
</comment>
<dbReference type="FunFam" id="3.20.20.10:FF:000011">
    <property type="entry name" value="Pyridoxal phosphate homeostasis protein"/>
    <property type="match status" value="1"/>
</dbReference>
<proteinExistence type="inferred from homology"/>
<evidence type="ECO:0000313" key="7">
    <source>
        <dbReference type="Proteomes" id="UP000288623"/>
    </source>
</evidence>
<comment type="function">
    <text evidence="2">Pyridoxal 5'-phosphate (PLP)-binding protein, which is involved in PLP homeostasis.</text>
</comment>
<protein>
    <recommendedName>
        <fullName evidence="2">Pyridoxal phosphate homeostasis protein</fullName>
        <shortName evidence="2">PLP homeostasis protein</shortName>
    </recommendedName>
</protein>
<evidence type="ECO:0000256" key="4">
    <source>
        <dbReference type="RuleBase" id="RU004514"/>
    </source>
</evidence>
<dbReference type="InterPro" id="IPR029066">
    <property type="entry name" value="PLP-binding_barrel"/>
</dbReference>
<dbReference type="AlphaFoldDB" id="A0A433RTD7"/>
<evidence type="ECO:0000256" key="1">
    <source>
        <dbReference type="ARBA" id="ARBA00022898"/>
    </source>
</evidence>
<dbReference type="Pfam" id="PF01168">
    <property type="entry name" value="Ala_racemase_N"/>
    <property type="match status" value="1"/>
</dbReference>
<dbReference type="CDD" id="cd00635">
    <property type="entry name" value="PLPDE_III_YBL036c_like"/>
    <property type="match status" value="1"/>
</dbReference>
<dbReference type="OrthoDB" id="9804072at2"/>
<dbReference type="InterPro" id="IPR001608">
    <property type="entry name" value="Ala_racemase_N"/>
</dbReference>
<keyword evidence="7" id="KW-1185">Reference proteome</keyword>
<dbReference type="NCBIfam" id="TIGR00044">
    <property type="entry name" value="YggS family pyridoxal phosphate-dependent enzyme"/>
    <property type="match status" value="1"/>
</dbReference>